<evidence type="ECO:0000256" key="5">
    <source>
        <dbReference type="PROSITE-ProRule" id="PRU00284"/>
    </source>
</evidence>
<dbReference type="GO" id="GO:0007165">
    <property type="term" value="P:signal transduction"/>
    <property type="evidence" value="ECO:0007669"/>
    <property type="project" value="UniProtKB-KW"/>
</dbReference>
<dbReference type="PANTHER" id="PTHR32089:SF112">
    <property type="entry name" value="LYSOZYME-LIKE PROTEIN-RELATED"/>
    <property type="match status" value="1"/>
</dbReference>
<comment type="similarity">
    <text evidence="4">Belongs to the methyl-accepting chemotaxis (MCP) protein family.</text>
</comment>
<feature type="domain" description="Methyl-accepting transducer" evidence="6">
    <location>
        <begin position="281"/>
        <end position="514"/>
    </location>
</feature>
<dbReference type="PROSITE" id="PS50885">
    <property type="entry name" value="HAMP"/>
    <property type="match status" value="1"/>
</dbReference>
<dbReference type="Proteomes" id="UP000000485">
    <property type="component" value="Chromosome"/>
</dbReference>
<dbReference type="Pfam" id="PF00015">
    <property type="entry name" value="MCPsignal"/>
    <property type="match status" value="1"/>
</dbReference>
<dbReference type="eggNOG" id="COG0840">
    <property type="taxonomic scope" value="Bacteria"/>
</dbReference>
<dbReference type="InterPro" id="IPR004090">
    <property type="entry name" value="Chemotax_Me-accpt_rcpt"/>
</dbReference>
<dbReference type="AlphaFoldDB" id="F8A771"/>
<dbReference type="RefSeq" id="WP_013885075.1">
    <property type="nucleotide sequence ID" value="NC_015671.1"/>
</dbReference>
<dbReference type="STRING" id="593907.Celgi_3066"/>
<keyword evidence="1" id="KW-0812">Transmembrane</keyword>
<keyword evidence="9" id="KW-1185">Reference proteome</keyword>
<keyword evidence="2" id="KW-0472">Membrane</keyword>
<accession>F8A771</accession>
<dbReference type="SMART" id="SM00283">
    <property type="entry name" value="MA"/>
    <property type="match status" value="1"/>
</dbReference>
<name>F8A771_CELGA</name>
<organism evidence="8 9">
    <name type="scientific">Cellulomonas gilvus (strain ATCC 13127 / NRRL B-14078)</name>
    <name type="common">Cellvibrio gilvus</name>
    <dbReference type="NCBI Taxonomy" id="593907"/>
    <lineage>
        <taxon>Bacteria</taxon>
        <taxon>Bacillati</taxon>
        <taxon>Actinomycetota</taxon>
        <taxon>Actinomycetes</taxon>
        <taxon>Micrococcales</taxon>
        <taxon>Cellulomonadaceae</taxon>
        <taxon>Cellulomonas</taxon>
    </lineage>
</organism>
<keyword evidence="3 5" id="KW-0807">Transducer</keyword>
<dbReference type="PRINTS" id="PR00260">
    <property type="entry name" value="CHEMTRNSDUCR"/>
</dbReference>
<dbReference type="InterPro" id="IPR004089">
    <property type="entry name" value="MCPsignal_dom"/>
</dbReference>
<sequence length="539" mass="54928">MMRGWRGQSIGLRMYAVFGLMTALVVVAIGLGVVTAQTQRGYADRTTQADRILRLSEEARYQIADATGWQGLVVADVAAVGPEAGLAADAYNRSSLLAMNEDVRTWLATVDTTGATPQEQAAFDALDDAWDQFFAGDDDVVALLETGDQDDYRAALELINSGSAGAAYDEVITLADEIQASASARVDALRADQRAAQERGTQLLVGLGVLCALFAAYAARKVTRDVAGPATRIREVALALAAGDLTQRTGLTGGGEISLAGSALDQAISATAELVGKVAGTAEQTSSTAAHLRGTATEGARAAHETSTQVGVVAAAADAVSRNVQAVAAGAEQMGASIREIAQNATEAAKVAGQATAVAATTNETVAKLGVSSQEIGNVVKVITTIAEQTNLLALNATIEAARAGEAGKGFAVVAGEVKELANETAKATEDIARRVDAIQRDTTGAVAAIDEIAQIIASINDYQMTIASAVEEQTATTNEMSRGVADAALGAGEIAASIGAVADAAAASSHALAEVDDHIGGVVDLAGEMAGTITAFRL</sequence>
<dbReference type="InterPro" id="IPR003660">
    <property type="entry name" value="HAMP_dom"/>
</dbReference>
<dbReference type="PROSITE" id="PS50111">
    <property type="entry name" value="CHEMOTAXIS_TRANSDUC_2"/>
    <property type="match status" value="1"/>
</dbReference>
<keyword evidence="2" id="KW-1133">Transmembrane helix</keyword>
<dbReference type="GO" id="GO:0016020">
    <property type="term" value="C:membrane"/>
    <property type="evidence" value="ECO:0007669"/>
    <property type="project" value="InterPro"/>
</dbReference>
<evidence type="ECO:0000313" key="9">
    <source>
        <dbReference type="Proteomes" id="UP000000485"/>
    </source>
</evidence>
<dbReference type="GO" id="GO:0004888">
    <property type="term" value="F:transmembrane signaling receptor activity"/>
    <property type="evidence" value="ECO:0007669"/>
    <property type="project" value="InterPro"/>
</dbReference>
<dbReference type="EMBL" id="CP002665">
    <property type="protein sequence ID" value="AEI13558.1"/>
    <property type="molecule type" value="Genomic_DNA"/>
</dbReference>
<proteinExistence type="inferred from homology"/>
<protein>
    <submittedName>
        <fullName evidence="8">Methyl-accepting chemotaxis sensory transducer</fullName>
    </submittedName>
</protein>
<dbReference type="KEGG" id="cga:Celgi_3066"/>
<dbReference type="SMART" id="SM00304">
    <property type="entry name" value="HAMP"/>
    <property type="match status" value="2"/>
</dbReference>
<evidence type="ECO:0000259" key="7">
    <source>
        <dbReference type="PROSITE" id="PS50885"/>
    </source>
</evidence>
<dbReference type="HOGENOM" id="CLU_000445_107_27_11"/>
<dbReference type="GO" id="GO:0006935">
    <property type="term" value="P:chemotaxis"/>
    <property type="evidence" value="ECO:0007669"/>
    <property type="project" value="InterPro"/>
</dbReference>
<evidence type="ECO:0000256" key="2">
    <source>
        <dbReference type="ARBA" id="ARBA00022989"/>
    </source>
</evidence>
<dbReference type="PANTHER" id="PTHR32089">
    <property type="entry name" value="METHYL-ACCEPTING CHEMOTAXIS PROTEIN MCPB"/>
    <property type="match status" value="1"/>
</dbReference>
<evidence type="ECO:0000256" key="1">
    <source>
        <dbReference type="ARBA" id="ARBA00022692"/>
    </source>
</evidence>
<reference evidence="9" key="1">
    <citation type="submission" date="2011-04" db="EMBL/GenBank/DDBJ databases">
        <title>Complete sequence of Cellvibrio gilvus ATCC 13127.</title>
        <authorList>
            <person name="Lucas S."/>
            <person name="Han J."/>
            <person name="Lapidus A."/>
            <person name="Cheng J.-F."/>
            <person name="Goodwin L."/>
            <person name="Pitluck S."/>
            <person name="Peters L."/>
            <person name="Munk A."/>
            <person name="Detter J.C."/>
            <person name="Han C."/>
            <person name="Tapia R."/>
            <person name="Land M."/>
            <person name="Hauser L."/>
            <person name="Kyrpides N."/>
            <person name="Ivanova N."/>
            <person name="Ovchinnikova G."/>
            <person name="Pagani I."/>
            <person name="Mead D."/>
            <person name="Brumm P."/>
            <person name="Woyke T."/>
        </authorList>
    </citation>
    <scope>NUCLEOTIDE SEQUENCE [LARGE SCALE GENOMIC DNA]</scope>
    <source>
        <strain evidence="9">ATCC 13127 / NRRL B-14078</strain>
    </source>
</reference>
<evidence type="ECO:0000313" key="8">
    <source>
        <dbReference type="EMBL" id="AEI13558.1"/>
    </source>
</evidence>
<evidence type="ECO:0000259" key="6">
    <source>
        <dbReference type="PROSITE" id="PS50111"/>
    </source>
</evidence>
<feature type="domain" description="HAMP" evidence="7">
    <location>
        <begin position="224"/>
        <end position="276"/>
    </location>
</feature>
<dbReference type="Gene3D" id="1.10.287.950">
    <property type="entry name" value="Methyl-accepting chemotaxis protein"/>
    <property type="match status" value="1"/>
</dbReference>
<dbReference type="SUPFAM" id="SSF58104">
    <property type="entry name" value="Methyl-accepting chemotaxis protein (MCP) signaling domain"/>
    <property type="match status" value="1"/>
</dbReference>
<evidence type="ECO:0000256" key="3">
    <source>
        <dbReference type="ARBA" id="ARBA00023224"/>
    </source>
</evidence>
<gene>
    <name evidence="8" type="ordered locus">Celgi_3066</name>
</gene>
<evidence type="ECO:0000256" key="4">
    <source>
        <dbReference type="ARBA" id="ARBA00029447"/>
    </source>
</evidence>